<evidence type="ECO:0000313" key="1">
    <source>
        <dbReference type="EMBL" id="CAK0873159.1"/>
    </source>
</evidence>
<gene>
    <name evidence="1" type="ORF">PCOR1329_LOCUS58440</name>
</gene>
<dbReference type="Proteomes" id="UP001189429">
    <property type="component" value="Unassembled WGS sequence"/>
</dbReference>
<name>A0ABN9VLK6_9DINO</name>
<dbReference type="EMBL" id="CAUYUJ010017248">
    <property type="protein sequence ID" value="CAK0873159.1"/>
    <property type="molecule type" value="Genomic_DNA"/>
</dbReference>
<comment type="caution">
    <text evidence="1">The sequence shown here is derived from an EMBL/GenBank/DDBJ whole genome shotgun (WGS) entry which is preliminary data.</text>
</comment>
<proteinExistence type="predicted"/>
<dbReference type="Gene3D" id="3.40.50.150">
    <property type="entry name" value="Vaccinia Virus protein VP39"/>
    <property type="match status" value="1"/>
</dbReference>
<protein>
    <submittedName>
        <fullName evidence="1">Uncharacterized protein</fullName>
    </submittedName>
</protein>
<organism evidence="1 2">
    <name type="scientific">Prorocentrum cordatum</name>
    <dbReference type="NCBI Taxonomy" id="2364126"/>
    <lineage>
        <taxon>Eukaryota</taxon>
        <taxon>Sar</taxon>
        <taxon>Alveolata</taxon>
        <taxon>Dinophyceae</taxon>
        <taxon>Prorocentrales</taxon>
        <taxon>Prorocentraceae</taxon>
        <taxon>Prorocentrum</taxon>
    </lineage>
</organism>
<keyword evidence="2" id="KW-1185">Reference proteome</keyword>
<feature type="non-terminal residue" evidence="1">
    <location>
        <position position="686"/>
    </location>
</feature>
<evidence type="ECO:0000313" key="2">
    <source>
        <dbReference type="Proteomes" id="UP001189429"/>
    </source>
</evidence>
<sequence>GSAPRARRPGAAPARLGRRAEAGADPLAAWCELAADASRRFREPVDAEPVLEQLMRAFPGLQGQCADHLMRGERWPAREGRPRRDLLPLPCPDLEVEDFAGGGDLCPDDRGALQPRLRVAVMALNWEVKPSAVQWAALRGLARRLCASLASEPAIDCEIDWAAKLKGRRISYDGSEVSTPHGLALKQCELLAARGARPLNLACEKGAGLISAFSGIDGARRALEILVLVPACRLSFETDAGAVRAAGRAFAATARSGDARFADPVGLARRLRSRGGIVGVLVVGGFPYQGRAVLNVDRKGGAGPRSQMVGHVMRMAEVQAGFLGENAPSMAEAEALELGRMFGCVPVMIEAVDLGWARRQRRCWVSWDLLPTFEAEMSEAPSSCGSMRRFCQVKLAATLPPVSEWPAGLKACLATQLRHAGSGAGTASTGQTGGSSRRLAGAREVLMGLPRGRAAPCVASAQVRSAPEKFVAMRQSFLGNSFQREVVAWLLAQWAAQAELLVAVPSLAALHESSRGWAGGERLWAGDLATLRGGREAVAAETAERLRAARTADGERLQGSRDCALVLESAPQDGEKLVYVGQALGGLRGGRLPCRCVPTEPRRAGVLLAALAEQGAGGWRPFSNEQRVVAGLVAACHRNGADLRVDTNSEILGNTFPRQEVDAGIWSWRTARQLVLQDSQPHIDVL</sequence>
<reference evidence="1" key="1">
    <citation type="submission" date="2023-10" db="EMBL/GenBank/DDBJ databases">
        <authorList>
            <person name="Chen Y."/>
            <person name="Shah S."/>
            <person name="Dougan E. K."/>
            <person name="Thang M."/>
            <person name="Chan C."/>
        </authorList>
    </citation>
    <scope>NUCLEOTIDE SEQUENCE [LARGE SCALE GENOMIC DNA]</scope>
</reference>
<feature type="non-terminal residue" evidence="1">
    <location>
        <position position="1"/>
    </location>
</feature>
<dbReference type="InterPro" id="IPR029063">
    <property type="entry name" value="SAM-dependent_MTases_sf"/>
</dbReference>
<accession>A0ABN9VLK6</accession>